<reference evidence="3 4" key="1">
    <citation type="submission" date="2024-09" db="EMBL/GenBank/DDBJ databases">
        <title>Rethinking Asexuality: The Enigmatic Case of Functional Sexual Genes in Lepraria (Stereocaulaceae).</title>
        <authorList>
            <person name="Doellman M."/>
            <person name="Sun Y."/>
            <person name="Barcenas-Pena A."/>
            <person name="Lumbsch H.T."/>
            <person name="Grewe F."/>
        </authorList>
    </citation>
    <scope>NUCLEOTIDE SEQUENCE [LARGE SCALE GENOMIC DNA]</scope>
    <source>
        <strain evidence="3 4">Mercado 3170</strain>
    </source>
</reference>
<dbReference type="Pfam" id="PF25312">
    <property type="entry name" value="Allergen_Asp_f_4"/>
    <property type="match status" value="1"/>
</dbReference>
<keyword evidence="4" id="KW-1185">Reference proteome</keyword>
<feature type="chain" id="PRO_5046185416" evidence="2">
    <location>
        <begin position="21"/>
        <end position="368"/>
    </location>
</feature>
<feature type="region of interest" description="Disordered" evidence="1">
    <location>
        <begin position="82"/>
        <end position="141"/>
    </location>
</feature>
<evidence type="ECO:0000313" key="3">
    <source>
        <dbReference type="EMBL" id="KAL2041326.1"/>
    </source>
</evidence>
<organism evidence="3 4">
    <name type="scientific">Stereocaulon virgatum</name>
    <dbReference type="NCBI Taxonomy" id="373712"/>
    <lineage>
        <taxon>Eukaryota</taxon>
        <taxon>Fungi</taxon>
        <taxon>Dikarya</taxon>
        <taxon>Ascomycota</taxon>
        <taxon>Pezizomycotina</taxon>
        <taxon>Lecanoromycetes</taxon>
        <taxon>OSLEUM clade</taxon>
        <taxon>Lecanoromycetidae</taxon>
        <taxon>Lecanorales</taxon>
        <taxon>Lecanorineae</taxon>
        <taxon>Stereocaulaceae</taxon>
        <taxon>Stereocaulon</taxon>
    </lineage>
</organism>
<dbReference type="PANTHER" id="PTHR42039:SF1">
    <property type="entry name" value="PUTATIVE (AFU_ORTHOLOGUE AFUA_3G02940)-RELATED"/>
    <property type="match status" value="1"/>
</dbReference>
<proteinExistence type="predicted"/>
<dbReference type="InterPro" id="IPR038903">
    <property type="entry name" value="Allergen_Asp_f_4"/>
</dbReference>
<feature type="signal peptide" evidence="2">
    <location>
        <begin position="1"/>
        <end position="20"/>
    </location>
</feature>
<evidence type="ECO:0000256" key="2">
    <source>
        <dbReference type="SAM" id="SignalP"/>
    </source>
</evidence>
<feature type="region of interest" description="Disordered" evidence="1">
    <location>
        <begin position="346"/>
        <end position="368"/>
    </location>
</feature>
<feature type="compositionally biased region" description="Low complexity" evidence="1">
    <location>
        <begin position="96"/>
        <end position="134"/>
    </location>
</feature>
<dbReference type="PANTHER" id="PTHR42039">
    <property type="entry name" value="PUTATIVE (AFU_ORTHOLOGUE AFUA_3G02940)-RELATED"/>
    <property type="match status" value="1"/>
</dbReference>
<accession>A0ABR4A8T8</accession>
<name>A0ABR4A8T8_9LECA</name>
<dbReference type="Proteomes" id="UP001590950">
    <property type="component" value="Unassembled WGS sequence"/>
</dbReference>
<evidence type="ECO:0000256" key="1">
    <source>
        <dbReference type="SAM" id="MobiDB-lite"/>
    </source>
</evidence>
<evidence type="ECO:0000313" key="4">
    <source>
        <dbReference type="Proteomes" id="UP001590950"/>
    </source>
</evidence>
<keyword evidence="2" id="KW-0732">Signal</keyword>
<gene>
    <name evidence="3" type="ORF">N7G274_005708</name>
</gene>
<protein>
    <submittedName>
        <fullName evidence="3">Uncharacterized protein</fullName>
    </submittedName>
</protein>
<sequence length="368" mass="37944">MHISYQALVLAALSLDCAFAQPAHRHQHKHKRDLADILYKRQVNYNDPTLYKDVNWAEVCKNNGCAPGSPQYKASAAAAGPAATSAPASSPPASSPPADVGSGTAPASTSSAKQSKPSQASSGTSGSTSGSTGTCNDLSSVWKKGDTSRTNAIYMGDGSSCPGGCTSADGEKYTSLGGTTTPRNVGQTDGYIGNVGSPYGHNMLPLPDCDASGHDFSLTFIATNDIKVALWNKNGDDCGMPNRPQTGASRNAFFMFELAAGQKAVFAMAPNSQVAFSQACDRNGQTGQFDCTWGEADFGNTENGGASGYDRSSIPNGQGNTGLLTVSAPGFDESSQQAHSFVSTSQLNTGGKTNIPAGQPAHMQVTMG</sequence>
<dbReference type="EMBL" id="JBEFKJ010000017">
    <property type="protein sequence ID" value="KAL2041326.1"/>
    <property type="molecule type" value="Genomic_DNA"/>
</dbReference>
<comment type="caution">
    <text evidence="3">The sequence shown here is derived from an EMBL/GenBank/DDBJ whole genome shotgun (WGS) entry which is preliminary data.</text>
</comment>